<accession>A0ABP1B2C2</accession>
<organism evidence="2 3">
    <name type="scientific">Sphagnum jensenii</name>
    <dbReference type="NCBI Taxonomy" id="128206"/>
    <lineage>
        <taxon>Eukaryota</taxon>
        <taxon>Viridiplantae</taxon>
        <taxon>Streptophyta</taxon>
        <taxon>Embryophyta</taxon>
        <taxon>Bryophyta</taxon>
        <taxon>Sphagnophytina</taxon>
        <taxon>Sphagnopsida</taxon>
        <taxon>Sphagnales</taxon>
        <taxon>Sphagnaceae</taxon>
        <taxon>Sphagnum</taxon>
    </lineage>
</organism>
<dbReference type="Proteomes" id="UP001497522">
    <property type="component" value="Chromosome 18"/>
</dbReference>
<feature type="compositionally biased region" description="Basic and acidic residues" evidence="1">
    <location>
        <begin position="1"/>
        <end position="16"/>
    </location>
</feature>
<proteinExistence type="predicted"/>
<name>A0ABP1B2C2_9BRYO</name>
<evidence type="ECO:0000313" key="3">
    <source>
        <dbReference type="Proteomes" id="UP001497522"/>
    </source>
</evidence>
<gene>
    <name evidence="2" type="ORF">CSSPJE1EN2_LOCUS11882</name>
</gene>
<sequence>MSREISGSRRREKETKQAVLPENDCRKKPKRRAPSRRSPALFNIPQKRAYVPAPNIYSGVHGLPIKRRVSLAIDKQSQTFSLSTTL</sequence>
<feature type="region of interest" description="Disordered" evidence="1">
    <location>
        <begin position="1"/>
        <end position="38"/>
    </location>
</feature>
<reference evidence="2" key="1">
    <citation type="submission" date="2024-03" db="EMBL/GenBank/DDBJ databases">
        <authorList>
            <consortium name="ELIXIR-Norway"/>
            <consortium name="Elixir Norway"/>
        </authorList>
    </citation>
    <scope>NUCLEOTIDE SEQUENCE</scope>
</reference>
<evidence type="ECO:0000313" key="2">
    <source>
        <dbReference type="EMBL" id="CAK9869056.1"/>
    </source>
</evidence>
<dbReference type="EMBL" id="OZ023719">
    <property type="protein sequence ID" value="CAK9869056.1"/>
    <property type="molecule type" value="Genomic_DNA"/>
</dbReference>
<keyword evidence="3" id="KW-1185">Reference proteome</keyword>
<protein>
    <submittedName>
        <fullName evidence="2">Uncharacterized protein</fullName>
    </submittedName>
</protein>
<evidence type="ECO:0000256" key="1">
    <source>
        <dbReference type="SAM" id="MobiDB-lite"/>
    </source>
</evidence>